<accession>A0A1G2LPD0</accession>
<evidence type="ECO:0000313" key="2">
    <source>
        <dbReference type="EMBL" id="OHA12749.1"/>
    </source>
</evidence>
<comment type="caution">
    <text evidence="2">The sequence shown here is derived from an EMBL/GenBank/DDBJ whole genome shotgun (WGS) entry which is preliminary data.</text>
</comment>
<name>A0A1G2LPD0_9BACT</name>
<dbReference type="InterPro" id="IPR036188">
    <property type="entry name" value="FAD/NAD-bd_sf"/>
</dbReference>
<dbReference type="InterPro" id="IPR006076">
    <property type="entry name" value="FAD-dep_OxRdtase"/>
</dbReference>
<gene>
    <name evidence="2" type="ORF">A3G49_00755</name>
</gene>
<protein>
    <recommendedName>
        <fullName evidence="1">FAD dependent oxidoreductase domain-containing protein</fullName>
    </recommendedName>
</protein>
<sequence length="387" mass="44427">MTTKEFHVEVPEKKDIAVIGAGFFGCMSALQLAERGFKVTIFEKNPDVLTGASYINQNRLHMGYHYPRSDSTAKSSNVYQKAFTRLFKETVVDDFDHYYCIAREGSLTNPETYLEFCNRIGLSYSIEFPETITLNKEKIEFAVRVPEKVYDANILRKTLKSIIEKDESIELLLVSEVVGIKPSESGFEVSVRKDKEIKSRKYDAVVNATYGNINRIIEMAGFEIREYQYELCEVPVVKVPWSKRTGCGIFDGPFFGILPFGFSDEYLLYDVELSVLERSFGRFPSFKRDVSYYDSEAVRKERFKKYLDKAKEFIMEMADCRHLYSIYVTRIVLPETDNDDARPTEVLYHGGGFWTIFAGKISAAIPAADKVVEEIQDYLNGSKNYKS</sequence>
<dbReference type="Gene3D" id="3.50.50.60">
    <property type="entry name" value="FAD/NAD(P)-binding domain"/>
    <property type="match status" value="1"/>
</dbReference>
<reference evidence="2 3" key="1">
    <citation type="journal article" date="2016" name="Nat. Commun.">
        <title>Thousands of microbial genomes shed light on interconnected biogeochemical processes in an aquifer system.</title>
        <authorList>
            <person name="Anantharaman K."/>
            <person name="Brown C.T."/>
            <person name="Hug L.A."/>
            <person name="Sharon I."/>
            <person name="Castelle C.J."/>
            <person name="Probst A.J."/>
            <person name="Thomas B.C."/>
            <person name="Singh A."/>
            <person name="Wilkins M.J."/>
            <person name="Karaoz U."/>
            <person name="Brodie E.L."/>
            <person name="Williams K.H."/>
            <person name="Hubbard S.S."/>
            <person name="Banfield J.F."/>
        </authorList>
    </citation>
    <scope>NUCLEOTIDE SEQUENCE [LARGE SCALE GENOMIC DNA]</scope>
</reference>
<dbReference type="SUPFAM" id="SSF51905">
    <property type="entry name" value="FAD/NAD(P)-binding domain"/>
    <property type="match status" value="1"/>
</dbReference>
<dbReference type="PANTHER" id="PTHR42720:SF1">
    <property type="entry name" value="GLYCEROL 3-PHOSPHATE OXIDASE"/>
    <property type="match status" value="1"/>
</dbReference>
<dbReference type="PANTHER" id="PTHR42720">
    <property type="entry name" value="GLYCEROL-3-PHOSPHATE DEHYDROGENASE"/>
    <property type="match status" value="1"/>
</dbReference>
<dbReference type="AlphaFoldDB" id="A0A1G2LPD0"/>
<dbReference type="PROSITE" id="PS51257">
    <property type="entry name" value="PROKAR_LIPOPROTEIN"/>
    <property type="match status" value="1"/>
</dbReference>
<feature type="domain" description="FAD dependent oxidoreductase" evidence="1">
    <location>
        <begin position="15"/>
        <end position="224"/>
    </location>
</feature>
<dbReference type="EMBL" id="MHQY01000042">
    <property type="protein sequence ID" value="OHA12749.1"/>
    <property type="molecule type" value="Genomic_DNA"/>
</dbReference>
<proteinExistence type="predicted"/>
<organism evidence="2 3">
    <name type="scientific">Candidatus Sungbacteria bacterium RIFCSPLOWO2_12_FULL_41_11</name>
    <dbReference type="NCBI Taxonomy" id="1802286"/>
    <lineage>
        <taxon>Bacteria</taxon>
        <taxon>Candidatus Sungiibacteriota</taxon>
    </lineage>
</organism>
<dbReference type="Pfam" id="PF01266">
    <property type="entry name" value="DAO"/>
    <property type="match status" value="1"/>
</dbReference>
<evidence type="ECO:0000259" key="1">
    <source>
        <dbReference type="Pfam" id="PF01266"/>
    </source>
</evidence>
<dbReference type="InterPro" id="IPR052745">
    <property type="entry name" value="G3P_Oxidase/Oxidoreductase"/>
</dbReference>
<evidence type="ECO:0000313" key="3">
    <source>
        <dbReference type="Proteomes" id="UP000177171"/>
    </source>
</evidence>
<dbReference type="Proteomes" id="UP000177171">
    <property type="component" value="Unassembled WGS sequence"/>
</dbReference>